<evidence type="ECO:0000259" key="1">
    <source>
        <dbReference type="PROSITE" id="PS50965"/>
    </source>
</evidence>
<accession>A0ABX7DZG3</accession>
<dbReference type="EMBL" id="CP065425">
    <property type="protein sequence ID" value="QQZ08873.1"/>
    <property type="molecule type" value="Genomic_DNA"/>
</dbReference>
<protein>
    <submittedName>
        <fullName evidence="2">NERD domain-containing protein</fullName>
    </submittedName>
</protein>
<reference evidence="2 3" key="1">
    <citation type="submission" date="2020-11" db="EMBL/GenBank/DDBJ databases">
        <title>Taxonomic evaluation of the Bacillus sporothermodurans group of bacteria based on whole genome sequences.</title>
        <authorList>
            <person name="Fiedler G."/>
            <person name="Herbstmann A.-D."/>
            <person name="Doll E."/>
            <person name="Wenning M."/>
            <person name="Brinks E."/>
            <person name="Kabisch J."/>
            <person name="Breitenwieser F."/>
            <person name="Lappann M."/>
            <person name="Boehnlein C."/>
            <person name="Franz C."/>
        </authorList>
    </citation>
    <scope>NUCLEOTIDE SEQUENCE [LARGE SCALE GENOMIC DNA]</scope>
    <source>
        <strain evidence="2 3">JCM 19841</strain>
    </source>
</reference>
<gene>
    <name evidence="2" type="ORF">I5776_17900</name>
</gene>
<evidence type="ECO:0000313" key="3">
    <source>
        <dbReference type="Proteomes" id="UP000595691"/>
    </source>
</evidence>
<dbReference type="InterPro" id="IPR011528">
    <property type="entry name" value="NERD"/>
</dbReference>
<dbReference type="PROSITE" id="PS50965">
    <property type="entry name" value="NERD"/>
    <property type="match status" value="1"/>
</dbReference>
<organism evidence="2 3">
    <name type="scientific">Heyndrickxia vini</name>
    <dbReference type="NCBI Taxonomy" id="1476025"/>
    <lineage>
        <taxon>Bacteria</taxon>
        <taxon>Bacillati</taxon>
        <taxon>Bacillota</taxon>
        <taxon>Bacilli</taxon>
        <taxon>Bacillales</taxon>
        <taxon>Bacillaceae</taxon>
        <taxon>Heyndrickxia</taxon>
    </lineage>
</organism>
<dbReference type="Pfam" id="PF08378">
    <property type="entry name" value="NERD"/>
    <property type="match status" value="1"/>
</dbReference>
<sequence length="305" mass="36276">MSFIKHRSKPDEMKVLETLNDRMNLTVKEKYDLTNLAKGFEGEQKFDEWLLTLSNEWNILNDLRFEMNNTYYQIDSLSLFSETIYQFEVKNYEGDYYIEKDTWYSIKGKEISNPFLQLTRAESLLRRFIKSLGFNYSIESYLIFINPEFHLYHAPRNQQIIFPTQLPRFMNNLSKKTSKVAKNHTKIVEQLLHFHLTESPYNRIPKYTFDGLKKGIICIKCRSFINTFNRMYLICDHCGNREKVTSAVLRSVDDYMILFPEEKVTRKVIQEWCKIVPGKTIINILSDHYKMIASGKNSHYIKSDK</sequence>
<evidence type="ECO:0000313" key="2">
    <source>
        <dbReference type="EMBL" id="QQZ08873.1"/>
    </source>
</evidence>
<keyword evidence="3" id="KW-1185">Reference proteome</keyword>
<name>A0ABX7DZG3_9BACI</name>
<feature type="domain" description="NERD" evidence="1">
    <location>
        <begin position="38"/>
        <end position="148"/>
    </location>
</feature>
<proteinExistence type="predicted"/>
<dbReference type="Proteomes" id="UP000595691">
    <property type="component" value="Chromosome"/>
</dbReference>
<dbReference type="RefSeq" id="WP_202777809.1">
    <property type="nucleotide sequence ID" value="NZ_CP065425.1"/>
</dbReference>